<dbReference type="AlphaFoldDB" id="A0A381NI98"/>
<protein>
    <submittedName>
        <fullName evidence="1">Uncharacterized protein</fullName>
    </submittedName>
</protein>
<evidence type="ECO:0000313" key="1">
    <source>
        <dbReference type="EMBL" id="SUZ53578.1"/>
    </source>
</evidence>
<organism evidence="1">
    <name type="scientific">marine metagenome</name>
    <dbReference type="NCBI Taxonomy" id="408172"/>
    <lineage>
        <taxon>unclassified sequences</taxon>
        <taxon>metagenomes</taxon>
        <taxon>ecological metagenomes</taxon>
    </lineage>
</organism>
<name>A0A381NI98_9ZZZZ</name>
<dbReference type="EMBL" id="UINC01000336">
    <property type="protein sequence ID" value="SUZ53578.1"/>
    <property type="molecule type" value="Genomic_DNA"/>
</dbReference>
<reference evidence="1" key="1">
    <citation type="submission" date="2018-05" db="EMBL/GenBank/DDBJ databases">
        <authorList>
            <person name="Lanie J.A."/>
            <person name="Ng W.-L."/>
            <person name="Kazmierczak K.M."/>
            <person name="Andrzejewski T.M."/>
            <person name="Davidsen T.M."/>
            <person name="Wayne K.J."/>
            <person name="Tettelin H."/>
            <person name="Glass J.I."/>
            <person name="Rusch D."/>
            <person name="Podicherti R."/>
            <person name="Tsui H.-C.T."/>
            <person name="Winkler M.E."/>
        </authorList>
    </citation>
    <scope>NUCLEOTIDE SEQUENCE</scope>
</reference>
<accession>A0A381NI98</accession>
<gene>
    <name evidence="1" type="ORF">METZ01_LOCUS6432</name>
</gene>
<proteinExistence type="predicted"/>
<sequence length="63" mass="6925">MLIICQFICGKDELSMLRFSAVAWQATCGPEFTECNQEAALLLSGIQFRVNLDCSSVLSVADH</sequence>